<dbReference type="InterPro" id="IPR045339">
    <property type="entry name" value="DUF6534"/>
</dbReference>
<feature type="transmembrane region" description="Helical" evidence="1">
    <location>
        <begin position="237"/>
        <end position="262"/>
    </location>
</feature>
<protein>
    <recommendedName>
        <fullName evidence="2">DUF6534 domain-containing protein</fullName>
    </recommendedName>
</protein>
<evidence type="ECO:0000313" key="4">
    <source>
        <dbReference type="Proteomes" id="UP001215151"/>
    </source>
</evidence>
<feature type="transmembrane region" description="Helical" evidence="1">
    <location>
        <begin position="120"/>
        <end position="142"/>
    </location>
</feature>
<feature type="transmembrane region" description="Helical" evidence="1">
    <location>
        <begin position="154"/>
        <end position="176"/>
    </location>
</feature>
<dbReference type="AlphaFoldDB" id="A0AAD7XF25"/>
<feature type="transmembrane region" description="Helical" evidence="1">
    <location>
        <begin position="12"/>
        <end position="33"/>
    </location>
</feature>
<keyword evidence="4" id="KW-1185">Reference proteome</keyword>
<feature type="transmembrane region" description="Helical" evidence="1">
    <location>
        <begin position="196"/>
        <end position="217"/>
    </location>
</feature>
<gene>
    <name evidence="3" type="ORF">ONZ51_g4038</name>
</gene>
<organism evidence="3 4">
    <name type="scientific">Trametes cubensis</name>
    <dbReference type="NCBI Taxonomy" id="1111947"/>
    <lineage>
        <taxon>Eukaryota</taxon>
        <taxon>Fungi</taxon>
        <taxon>Dikarya</taxon>
        <taxon>Basidiomycota</taxon>
        <taxon>Agaricomycotina</taxon>
        <taxon>Agaricomycetes</taxon>
        <taxon>Polyporales</taxon>
        <taxon>Polyporaceae</taxon>
        <taxon>Trametes</taxon>
    </lineage>
</organism>
<name>A0AAD7XF25_9APHY</name>
<dbReference type="PANTHER" id="PTHR40465">
    <property type="entry name" value="CHROMOSOME 1, WHOLE GENOME SHOTGUN SEQUENCE"/>
    <property type="match status" value="1"/>
</dbReference>
<accession>A0AAD7XF25</accession>
<feature type="transmembrane region" description="Helical" evidence="1">
    <location>
        <begin position="81"/>
        <end position="100"/>
    </location>
</feature>
<evidence type="ECO:0000256" key="1">
    <source>
        <dbReference type="SAM" id="Phobius"/>
    </source>
</evidence>
<keyword evidence="1" id="KW-0812">Transmembrane</keyword>
<feature type="domain" description="DUF6534" evidence="2">
    <location>
        <begin position="203"/>
        <end position="297"/>
    </location>
</feature>
<evidence type="ECO:0000313" key="3">
    <source>
        <dbReference type="EMBL" id="KAJ8487649.1"/>
    </source>
</evidence>
<proteinExistence type="predicted"/>
<feature type="transmembrane region" description="Helical" evidence="1">
    <location>
        <begin position="39"/>
        <end position="60"/>
    </location>
</feature>
<dbReference type="Proteomes" id="UP001215151">
    <property type="component" value="Unassembled WGS sequence"/>
</dbReference>
<reference evidence="3" key="1">
    <citation type="submission" date="2022-11" db="EMBL/GenBank/DDBJ databases">
        <title>Genome Sequence of Cubamyces cubensis.</title>
        <authorList>
            <person name="Buettner E."/>
        </authorList>
    </citation>
    <scope>NUCLEOTIDE SEQUENCE</scope>
    <source>
        <strain evidence="3">MPL-01</strain>
    </source>
</reference>
<sequence>MSTPNPPLSQASYIFFFAVYIISTTQMNLPLTAQSGLAAFWETLGVVALAVIIGLMLYGLTLHQVYRYFKMYPKDLPCHKTFVAVVLALETWHTILWLVAGYHYLLQVRFTDISRVEGHWSVRLSIVATALTVAATEGFYAWRVYLLGPQCLKWLVIPLVVLLLVCKGPFLATRVAADANFDTVLPRDQQQESKLAASYGLASATDVALAVTLVFLFHRSRVGLPRTNTILDILIKYTINTGILTSMLAFIFAIVLPGNLIYAGFSIIGTKRTFEIPAFTRIVYANSVLAVLNSRNSIINRVHVIGDEAPSIDLPSLRQNVSMENEIREQGNIVHSPIVTEARAPRVSIHISILDSTVLTRTTDIFVQLRYVPDQSLFSCGQLVRIHALRTGFEDQ</sequence>
<dbReference type="EMBL" id="JAPEVG010000075">
    <property type="protein sequence ID" value="KAJ8487649.1"/>
    <property type="molecule type" value="Genomic_DNA"/>
</dbReference>
<keyword evidence="1" id="KW-1133">Transmembrane helix</keyword>
<comment type="caution">
    <text evidence="3">The sequence shown here is derived from an EMBL/GenBank/DDBJ whole genome shotgun (WGS) entry which is preliminary data.</text>
</comment>
<keyword evidence="1" id="KW-0472">Membrane</keyword>
<dbReference type="Pfam" id="PF20152">
    <property type="entry name" value="DUF6534"/>
    <property type="match status" value="1"/>
</dbReference>
<dbReference type="PANTHER" id="PTHR40465:SF1">
    <property type="entry name" value="DUF6534 DOMAIN-CONTAINING PROTEIN"/>
    <property type="match status" value="1"/>
</dbReference>
<evidence type="ECO:0000259" key="2">
    <source>
        <dbReference type="Pfam" id="PF20152"/>
    </source>
</evidence>